<keyword evidence="2" id="KW-1133">Transmembrane helix</keyword>
<proteinExistence type="predicted"/>
<evidence type="ECO:0008006" key="5">
    <source>
        <dbReference type="Google" id="ProtNLM"/>
    </source>
</evidence>
<dbReference type="STRING" id="1133849.O3I_000680"/>
<dbReference type="AlphaFoldDB" id="K0EM72"/>
<evidence type="ECO:0000313" key="4">
    <source>
        <dbReference type="Proteomes" id="UP000006304"/>
    </source>
</evidence>
<gene>
    <name evidence="3" type="ORF">O3I_000680</name>
</gene>
<feature type="region of interest" description="Disordered" evidence="1">
    <location>
        <begin position="169"/>
        <end position="195"/>
    </location>
</feature>
<name>K0EM72_NOCB7</name>
<evidence type="ECO:0000256" key="2">
    <source>
        <dbReference type="SAM" id="Phobius"/>
    </source>
</evidence>
<accession>K0EM72</accession>
<dbReference type="RefSeq" id="WP_014980963.1">
    <property type="nucleotide sequence ID" value="NC_018681.1"/>
</dbReference>
<sequence length="195" mass="20058">MNDPYGRPGNYFPPPVPRSPTEVLAGLAACVGGVGIGGGSLLGVHVLRTVDGIKKPKSGDRTFLETYDAWKLTADVHFGLEILLVVSAFMAGILALGGLLYLAGKPLGRPMLLIGGAWTFAGGLVSAVYGGERGLAVDAEFSFMVLVCGTVVALTATVLALTTPPTAPVPAPQPFPAPHPHPNPQGGHPPQPIRP</sequence>
<dbReference type="eggNOG" id="ENOG5031GQU">
    <property type="taxonomic scope" value="Bacteria"/>
</dbReference>
<feature type="transmembrane region" description="Helical" evidence="2">
    <location>
        <begin position="82"/>
        <end position="104"/>
    </location>
</feature>
<evidence type="ECO:0000256" key="1">
    <source>
        <dbReference type="SAM" id="MobiDB-lite"/>
    </source>
</evidence>
<keyword evidence="4" id="KW-1185">Reference proteome</keyword>
<reference evidence="3 4" key="1">
    <citation type="journal article" date="2012" name="J. Bacteriol.">
        <title>Complete genome sequence of Nocardia brasiliensis HUJEG-1.</title>
        <authorList>
            <person name="Vera-Cabrera L."/>
            <person name="Ortiz-Lopez R."/>
            <person name="Elizondo-Gonzalez R."/>
            <person name="Perez-Maya A.A."/>
            <person name="Ocampo-Candiani J."/>
        </authorList>
    </citation>
    <scope>NUCLEOTIDE SEQUENCE [LARGE SCALE GENOMIC DNA]</scope>
    <source>
        <strain evidence="4">ATCC 700358</strain>
    </source>
</reference>
<feature type="transmembrane region" description="Helical" evidence="2">
    <location>
        <begin position="141"/>
        <end position="161"/>
    </location>
</feature>
<feature type="transmembrane region" description="Helical" evidence="2">
    <location>
        <begin position="23"/>
        <end position="47"/>
    </location>
</feature>
<dbReference type="Proteomes" id="UP000006304">
    <property type="component" value="Chromosome"/>
</dbReference>
<evidence type="ECO:0000313" key="3">
    <source>
        <dbReference type="EMBL" id="AFT98098.1"/>
    </source>
</evidence>
<dbReference type="KEGG" id="nbr:O3I_000680"/>
<keyword evidence="2" id="KW-0472">Membrane</keyword>
<organism evidence="3 4">
    <name type="scientific">Nocardia brasiliensis (strain ATCC 700358 / HUJEG-1)</name>
    <dbReference type="NCBI Taxonomy" id="1133849"/>
    <lineage>
        <taxon>Bacteria</taxon>
        <taxon>Bacillati</taxon>
        <taxon>Actinomycetota</taxon>
        <taxon>Actinomycetes</taxon>
        <taxon>Mycobacteriales</taxon>
        <taxon>Nocardiaceae</taxon>
        <taxon>Nocardia</taxon>
    </lineage>
</organism>
<feature type="transmembrane region" description="Helical" evidence="2">
    <location>
        <begin position="110"/>
        <end position="129"/>
    </location>
</feature>
<dbReference type="HOGENOM" id="CLU_1395076_0_0_11"/>
<dbReference type="EMBL" id="CP003876">
    <property type="protein sequence ID" value="AFT98098.1"/>
    <property type="molecule type" value="Genomic_DNA"/>
</dbReference>
<protein>
    <recommendedName>
        <fullName evidence="5">Transmembrane protein</fullName>
    </recommendedName>
</protein>
<keyword evidence="2" id="KW-0812">Transmembrane</keyword>